<organism evidence="3 4">
    <name type="scientific">Microvirga terricola</name>
    <dbReference type="NCBI Taxonomy" id="2719797"/>
    <lineage>
        <taxon>Bacteria</taxon>
        <taxon>Pseudomonadati</taxon>
        <taxon>Pseudomonadota</taxon>
        <taxon>Alphaproteobacteria</taxon>
        <taxon>Hyphomicrobiales</taxon>
        <taxon>Methylobacteriaceae</taxon>
        <taxon>Microvirga</taxon>
    </lineage>
</organism>
<accession>A0ABX0VF20</accession>
<protein>
    <recommendedName>
        <fullName evidence="5">General secretion pathway protein L</fullName>
    </recommendedName>
</protein>
<proteinExistence type="predicted"/>
<dbReference type="EMBL" id="JAATJS010000009">
    <property type="protein sequence ID" value="NIX78437.1"/>
    <property type="molecule type" value="Genomic_DNA"/>
</dbReference>
<evidence type="ECO:0000313" key="4">
    <source>
        <dbReference type="Proteomes" id="UP000707352"/>
    </source>
</evidence>
<keyword evidence="2" id="KW-0472">Membrane</keyword>
<evidence type="ECO:0000313" key="3">
    <source>
        <dbReference type="EMBL" id="NIX78437.1"/>
    </source>
</evidence>
<gene>
    <name evidence="3" type="ORF">HB375_17730</name>
</gene>
<name>A0ABX0VF20_9HYPH</name>
<evidence type="ECO:0008006" key="5">
    <source>
        <dbReference type="Google" id="ProtNLM"/>
    </source>
</evidence>
<evidence type="ECO:0000256" key="2">
    <source>
        <dbReference type="SAM" id="Phobius"/>
    </source>
</evidence>
<keyword evidence="4" id="KW-1185">Reference proteome</keyword>
<dbReference type="Proteomes" id="UP000707352">
    <property type="component" value="Unassembled WGS sequence"/>
</dbReference>
<dbReference type="SUPFAM" id="SSF53067">
    <property type="entry name" value="Actin-like ATPase domain"/>
    <property type="match status" value="1"/>
</dbReference>
<feature type="region of interest" description="Disordered" evidence="1">
    <location>
        <begin position="332"/>
        <end position="352"/>
    </location>
</feature>
<feature type="transmembrane region" description="Helical" evidence="2">
    <location>
        <begin position="209"/>
        <end position="228"/>
    </location>
</feature>
<comment type="caution">
    <text evidence="3">The sequence shown here is derived from an EMBL/GenBank/DDBJ whole genome shotgun (WGS) entry which is preliminary data.</text>
</comment>
<dbReference type="RefSeq" id="WP_167674436.1">
    <property type="nucleotide sequence ID" value="NZ_JAATJS010000009.1"/>
</dbReference>
<sequence length="352" mass="38670">MKAQKLVSKIWTRTVRAFHWWRGEMYSTLPSGMVAALTRNSSRIVIHFSDRNFRVQVVSAQMAVLSEAPSPIEKKNGLSLGWPPTLHAFAFGHLVDLRVPESCMLRQTITLPRAAMENLQGAIAFGLPTWSPFTRDEVYVATRVAASDAQRITVDLRYAVRDHLHSLIQQAHDAGLAPDRLIFDQAGDWATIINPEKGRRIIGRRRIDAGLACVAGFLVVALAASVLWQQSKELAAYEHAVREELAALKKAEGERQTREALAMSYMTVARRRDARPRMTEVVAAIGEKLPPSTALASIEINSDGGKMDVIGSPGSNLLDILRDVAVISNPRADNPIPNQPQSISFGILGATP</sequence>
<dbReference type="InterPro" id="IPR043129">
    <property type="entry name" value="ATPase_NBD"/>
</dbReference>
<keyword evidence="2" id="KW-0812">Transmembrane</keyword>
<keyword evidence="2" id="KW-1133">Transmembrane helix</keyword>
<reference evidence="3 4" key="1">
    <citation type="submission" date="2020-03" db="EMBL/GenBank/DDBJ databases">
        <title>The genome sequence of Microvirga sp. c23x22.</title>
        <authorList>
            <person name="Zhang X."/>
        </authorList>
    </citation>
    <scope>NUCLEOTIDE SEQUENCE [LARGE SCALE GENOMIC DNA]</scope>
    <source>
        <strain evidence="4">c23x22</strain>
    </source>
</reference>
<evidence type="ECO:0000256" key="1">
    <source>
        <dbReference type="SAM" id="MobiDB-lite"/>
    </source>
</evidence>